<evidence type="ECO:0008006" key="3">
    <source>
        <dbReference type="Google" id="ProtNLM"/>
    </source>
</evidence>
<comment type="caution">
    <text evidence="1">The sequence shown here is derived from an EMBL/GenBank/DDBJ whole genome shotgun (WGS) entry which is preliminary data.</text>
</comment>
<keyword evidence="2" id="KW-1185">Reference proteome</keyword>
<dbReference type="InterPro" id="IPR012348">
    <property type="entry name" value="RNR-like"/>
</dbReference>
<organism evidence="1 2">
    <name type="scientific">Gordonia sputi NBRC 100414</name>
    <dbReference type="NCBI Taxonomy" id="1089453"/>
    <lineage>
        <taxon>Bacteria</taxon>
        <taxon>Bacillati</taxon>
        <taxon>Actinomycetota</taxon>
        <taxon>Actinomycetes</taxon>
        <taxon>Mycobacteriales</taxon>
        <taxon>Gordoniaceae</taxon>
        <taxon>Gordonia</taxon>
    </lineage>
</organism>
<dbReference type="GO" id="GO:0016491">
    <property type="term" value="F:oxidoreductase activity"/>
    <property type="evidence" value="ECO:0007669"/>
    <property type="project" value="InterPro"/>
</dbReference>
<dbReference type="Proteomes" id="UP000005845">
    <property type="component" value="Unassembled WGS sequence"/>
</dbReference>
<dbReference type="RefSeq" id="WP_005206928.1">
    <property type="nucleotide sequence ID" value="NZ_BAFC01000083.1"/>
</dbReference>
<protein>
    <recommendedName>
        <fullName evidence="3">Ferritin-like domain-containing protein</fullName>
    </recommendedName>
</protein>
<proteinExistence type="predicted"/>
<reference evidence="1 2" key="1">
    <citation type="submission" date="2012-02" db="EMBL/GenBank/DDBJ databases">
        <title>Whole genome shotgun sequence of Gordonia sputi NBRC 100414.</title>
        <authorList>
            <person name="Yoshida I."/>
            <person name="Hosoyama A."/>
            <person name="Tsuchikane K."/>
            <person name="Katsumata H."/>
            <person name="Yamazaki S."/>
            <person name="Fujita N."/>
        </authorList>
    </citation>
    <scope>NUCLEOTIDE SEQUENCE [LARGE SCALE GENOMIC DNA]</scope>
    <source>
        <strain evidence="1 2">NBRC 100414</strain>
    </source>
</reference>
<accession>H5U2L3</accession>
<dbReference type="SUPFAM" id="SSF47240">
    <property type="entry name" value="Ferritin-like"/>
    <property type="match status" value="1"/>
</dbReference>
<dbReference type="Gene3D" id="1.10.620.20">
    <property type="entry name" value="Ribonucleotide Reductase, subunit A"/>
    <property type="match status" value="1"/>
</dbReference>
<dbReference type="AlphaFoldDB" id="H5U2L3"/>
<name>H5U2L3_9ACTN</name>
<dbReference type="CDD" id="cd00657">
    <property type="entry name" value="Ferritin_like"/>
    <property type="match status" value="1"/>
</dbReference>
<dbReference type="eggNOG" id="COG1633">
    <property type="taxonomic scope" value="Bacteria"/>
</dbReference>
<dbReference type="EMBL" id="BAFC01000083">
    <property type="protein sequence ID" value="GAB39971.1"/>
    <property type="molecule type" value="Genomic_DNA"/>
</dbReference>
<gene>
    <name evidence="1" type="ORF">GOSPT_085_00890</name>
</gene>
<evidence type="ECO:0000313" key="1">
    <source>
        <dbReference type="EMBL" id="GAB39971.1"/>
    </source>
</evidence>
<dbReference type="InterPro" id="IPR009078">
    <property type="entry name" value="Ferritin-like_SF"/>
</dbReference>
<sequence length="252" mass="27806">MNPSRYWRNDFDDAIPRRVRAGEPDWGCGSKLPRSVVESLQKFQVGESGDGAHLIAKADSTGDTDYAHAVRLFVAEERNHARMLEELLCVAGAVPIDQHWSDAVFVRIRRSMGLRMEIMILAIAEVIALRYYRALAEGDDALLTEVAERILADEVRHVPFQCHRLRVAFARTPTWQRAGIAAAWRGLALAVSALVAVDHGGALRDLGVGKWRFVLETRRLFADASDAAFGQARELADDGLPTSRQPAGVHAG</sequence>
<evidence type="ECO:0000313" key="2">
    <source>
        <dbReference type="Proteomes" id="UP000005845"/>
    </source>
</evidence>